<evidence type="ECO:0000256" key="1">
    <source>
        <dbReference type="ARBA" id="ARBA00004429"/>
    </source>
</evidence>
<gene>
    <name evidence="10" type="ORF">MNBD_GAMMA20-1712</name>
</gene>
<evidence type="ECO:0000259" key="9">
    <source>
        <dbReference type="Pfam" id="PF04290"/>
    </source>
</evidence>
<evidence type="ECO:0000256" key="4">
    <source>
        <dbReference type="ARBA" id="ARBA00022519"/>
    </source>
</evidence>
<protein>
    <recommendedName>
        <fullName evidence="9">Tripartite ATP-independent periplasmic transporters DctQ component domain-containing protein</fullName>
    </recommendedName>
</protein>
<feature type="transmembrane region" description="Helical" evidence="8">
    <location>
        <begin position="56"/>
        <end position="75"/>
    </location>
</feature>
<dbReference type="PANTHER" id="PTHR35011:SF4">
    <property type="entry name" value="SLL1102 PROTEIN"/>
    <property type="match status" value="1"/>
</dbReference>
<feature type="transmembrane region" description="Helical" evidence="8">
    <location>
        <begin position="96"/>
        <end position="120"/>
    </location>
</feature>
<keyword evidence="7 8" id="KW-0472">Membrane</keyword>
<keyword evidence="5 8" id="KW-0812">Transmembrane</keyword>
<feature type="transmembrane region" description="Helical" evidence="8">
    <location>
        <begin position="140"/>
        <end position="162"/>
    </location>
</feature>
<evidence type="ECO:0000256" key="3">
    <source>
        <dbReference type="ARBA" id="ARBA00022475"/>
    </source>
</evidence>
<dbReference type="Pfam" id="PF04290">
    <property type="entry name" value="DctQ"/>
    <property type="match status" value="1"/>
</dbReference>
<evidence type="ECO:0000256" key="5">
    <source>
        <dbReference type="ARBA" id="ARBA00022692"/>
    </source>
</evidence>
<feature type="domain" description="Tripartite ATP-independent periplasmic transporters DctQ component" evidence="9">
    <location>
        <begin position="30"/>
        <end position="166"/>
    </location>
</feature>
<feature type="transmembrane region" description="Helical" evidence="8">
    <location>
        <begin position="22"/>
        <end position="44"/>
    </location>
</feature>
<dbReference type="EMBL" id="UOFU01000196">
    <property type="protein sequence ID" value="VAX00315.1"/>
    <property type="molecule type" value="Genomic_DNA"/>
</dbReference>
<keyword evidence="3" id="KW-1003">Cell membrane</keyword>
<dbReference type="PANTHER" id="PTHR35011">
    <property type="entry name" value="2,3-DIKETO-L-GULONATE TRAP TRANSPORTER SMALL PERMEASE PROTEIN YIAM"/>
    <property type="match status" value="1"/>
</dbReference>
<dbReference type="InterPro" id="IPR055348">
    <property type="entry name" value="DctQ"/>
</dbReference>
<name>A0A3B1B1X1_9ZZZZ</name>
<evidence type="ECO:0000313" key="10">
    <source>
        <dbReference type="EMBL" id="VAX00315.1"/>
    </source>
</evidence>
<dbReference type="GO" id="GO:0005886">
    <property type="term" value="C:plasma membrane"/>
    <property type="evidence" value="ECO:0007669"/>
    <property type="project" value="UniProtKB-SubCell"/>
</dbReference>
<sequence length="173" mass="19534">MQATLKRLIAAIEFISEWSGRAVAWLVLAMVLVIAYDVAMRYLFQSGSVALQELEWHLFALLFLFGAAYTLRHNGHVRVDIFYNSQWMTDRRRAMIDLFGGLFLLLPFCLMIIISSLPFVANSYGMSEGSPDPGGLPYRFLLKAAIPLGFSLLLLQGVANMLRSLCILLEKQR</sequence>
<evidence type="ECO:0000256" key="2">
    <source>
        <dbReference type="ARBA" id="ARBA00022448"/>
    </source>
</evidence>
<dbReference type="AlphaFoldDB" id="A0A3B1B1X1"/>
<evidence type="ECO:0000256" key="6">
    <source>
        <dbReference type="ARBA" id="ARBA00022989"/>
    </source>
</evidence>
<organism evidence="10">
    <name type="scientific">hydrothermal vent metagenome</name>
    <dbReference type="NCBI Taxonomy" id="652676"/>
    <lineage>
        <taxon>unclassified sequences</taxon>
        <taxon>metagenomes</taxon>
        <taxon>ecological metagenomes</taxon>
    </lineage>
</organism>
<comment type="subcellular location">
    <subcellularLocation>
        <location evidence="1">Cell inner membrane</location>
        <topology evidence="1">Multi-pass membrane protein</topology>
    </subcellularLocation>
</comment>
<keyword evidence="2" id="KW-0813">Transport</keyword>
<reference evidence="10" key="1">
    <citation type="submission" date="2018-06" db="EMBL/GenBank/DDBJ databases">
        <authorList>
            <person name="Zhirakovskaya E."/>
        </authorList>
    </citation>
    <scope>NUCLEOTIDE SEQUENCE</scope>
</reference>
<dbReference type="InterPro" id="IPR007387">
    <property type="entry name" value="TRAP_DctQ"/>
</dbReference>
<evidence type="ECO:0000256" key="8">
    <source>
        <dbReference type="SAM" id="Phobius"/>
    </source>
</evidence>
<keyword evidence="6 8" id="KW-1133">Transmembrane helix</keyword>
<proteinExistence type="predicted"/>
<evidence type="ECO:0000256" key="7">
    <source>
        <dbReference type="ARBA" id="ARBA00023136"/>
    </source>
</evidence>
<accession>A0A3B1B1X1</accession>
<keyword evidence="4" id="KW-0997">Cell inner membrane</keyword>